<comment type="caution">
    <text evidence="2">The sequence shown here is derived from an EMBL/GenBank/DDBJ whole genome shotgun (WGS) entry which is preliminary data.</text>
</comment>
<feature type="compositionally biased region" description="Basic and acidic residues" evidence="1">
    <location>
        <begin position="79"/>
        <end position="99"/>
    </location>
</feature>
<sequence>DQCFYIGMGGREAFPTKSYESYQCCPSKPAGGTKVAKLASSKSSKQVAPARPESRVQTKTVVKKSPKVVTPPPKTNPAKLKDTKEKPGKAIPAEKEGRAKPKKGLFGTGKYIWWW</sequence>
<organism evidence="2 3">
    <name type="scientific">Cryptolaemus montrouzieri</name>
    <dbReference type="NCBI Taxonomy" id="559131"/>
    <lineage>
        <taxon>Eukaryota</taxon>
        <taxon>Metazoa</taxon>
        <taxon>Ecdysozoa</taxon>
        <taxon>Arthropoda</taxon>
        <taxon>Hexapoda</taxon>
        <taxon>Insecta</taxon>
        <taxon>Pterygota</taxon>
        <taxon>Neoptera</taxon>
        <taxon>Endopterygota</taxon>
        <taxon>Coleoptera</taxon>
        <taxon>Polyphaga</taxon>
        <taxon>Cucujiformia</taxon>
        <taxon>Coccinelloidea</taxon>
        <taxon>Coccinellidae</taxon>
        <taxon>Scymninae</taxon>
        <taxon>Scymnini</taxon>
        <taxon>Cryptolaemus</taxon>
    </lineage>
</organism>
<dbReference type="AlphaFoldDB" id="A0ABD2NHY0"/>
<feature type="non-terminal residue" evidence="2">
    <location>
        <position position="1"/>
    </location>
</feature>
<name>A0ABD2NHY0_9CUCU</name>
<dbReference type="Proteomes" id="UP001516400">
    <property type="component" value="Unassembled WGS sequence"/>
</dbReference>
<gene>
    <name evidence="2" type="ORF">HHI36_013310</name>
</gene>
<dbReference type="EMBL" id="JABFTP020000103">
    <property type="protein sequence ID" value="KAL3277970.1"/>
    <property type="molecule type" value="Genomic_DNA"/>
</dbReference>
<evidence type="ECO:0000313" key="2">
    <source>
        <dbReference type="EMBL" id="KAL3277970.1"/>
    </source>
</evidence>
<evidence type="ECO:0000313" key="3">
    <source>
        <dbReference type="Proteomes" id="UP001516400"/>
    </source>
</evidence>
<proteinExistence type="predicted"/>
<feature type="region of interest" description="Disordered" evidence="1">
    <location>
        <begin position="40"/>
        <end position="102"/>
    </location>
</feature>
<keyword evidence="3" id="KW-1185">Reference proteome</keyword>
<protein>
    <submittedName>
        <fullName evidence="2">Uncharacterized protein</fullName>
    </submittedName>
</protein>
<reference evidence="2 3" key="1">
    <citation type="journal article" date="2021" name="BMC Biol.">
        <title>Horizontally acquired antibacterial genes associated with adaptive radiation of ladybird beetles.</title>
        <authorList>
            <person name="Li H.S."/>
            <person name="Tang X.F."/>
            <person name="Huang Y.H."/>
            <person name="Xu Z.Y."/>
            <person name="Chen M.L."/>
            <person name="Du X.Y."/>
            <person name="Qiu B.Y."/>
            <person name="Chen P.T."/>
            <person name="Zhang W."/>
            <person name="Slipinski A."/>
            <person name="Escalona H.E."/>
            <person name="Waterhouse R.M."/>
            <person name="Zwick A."/>
            <person name="Pang H."/>
        </authorList>
    </citation>
    <scope>NUCLEOTIDE SEQUENCE [LARGE SCALE GENOMIC DNA]</scope>
    <source>
        <strain evidence="2">SYSU2018</strain>
    </source>
</reference>
<evidence type="ECO:0000256" key="1">
    <source>
        <dbReference type="SAM" id="MobiDB-lite"/>
    </source>
</evidence>
<accession>A0ABD2NHY0</accession>